<evidence type="ECO:0000313" key="3">
    <source>
        <dbReference type="EMBL" id="MCP9276608.1"/>
    </source>
</evidence>
<gene>
    <name evidence="3" type="ORF">NM203_30935</name>
</gene>
<dbReference type="Pfam" id="PF09851">
    <property type="entry name" value="SHOCT"/>
    <property type="match status" value="1"/>
</dbReference>
<dbReference type="EMBL" id="JANDBD010000018">
    <property type="protein sequence ID" value="MCP9276608.1"/>
    <property type="molecule type" value="Genomic_DNA"/>
</dbReference>
<sequence>MSRSAPRALTLVGALTAVVAAVGFVVSLILNAFVFDEFDAYGEVSIPGSGSVALPAGEVLISFHTIVIGGSGSGLPVPRLSIDIVPPEGVAAPVLTEDIGASTFVNNDAHVRVWIAQVSAEGTYEITTDGNVGAFLDPSLAFGHGSRYGFLPWVFAAVFGLGLVALVIAGVWAARARRGAAQPFGSPAYGAPYQPPQQTYGSYSPSEQGIRLEQLNNLVRLRDSGALTQDEFEAEKKRILDGG</sequence>
<keyword evidence="1" id="KW-0812">Transmembrane</keyword>
<evidence type="ECO:0000313" key="4">
    <source>
        <dbReference type="Proteomes" id="UP001651690"/>
    </source>
</evidence>
<organism evidence="3 4">
    <name type="scientific">Mycolicibacterium arenosum</name>
    <dbReference type="NCBI Taxonomy" id="2952157"/>
    <lineage>
        <taxon>Bacteria</taxon>
        <taxon>Bacillati</taxon>
        <taxon>Actinomycetota</taxon>
        <taxon>Actinomycetes</taxon>
        <taxon>Mycobacteriales</taxon>
        <taxon>Mycobacteriaceae</taxon>
        <taxon>Mycolicibacterium</taxon>
    </lineage>
</organism>
<feature type="transmembrane region" description="Helical" evidence="1">
    <location>
        <begin position="12"/>
        <end position="35"/>
    </location>
</feature>
<dbReference type="InterPro" id="IPR018649">
    <property type="entry name" value="SHOCT"/>
</dbReference>
<keyword evidence="4" id="KW-1185">Reference proteome</keyword>
<feature type="domain" description="SHOCT" evidence="2">
    <location>
        <begin position="213"/>
        <end position="240"/>
    </location>
</feature>
<evidence type="ECO:0000256" key="1">
    <source>
        <dbReference type="SAM" id="Phobius"/>
    </source>
</evidence>
<accession>A0ABT1MBR9</accession>
<name>A0ABT1MBR9_9MYCO</name>
<proteinExistence type="predicted"/>
<reference evidence="3 4" key="1">
    <citation type="submission" date="2022-06" db="EMBL/GenBank/DDBJ databases">
        <title>Mycolicibacterium sp. CAU 1645 isolated from seawater.</title>
        <authorList>
            <person name="Kim W."/>
        </authorList>
    </citation>
    <scope>NUCLEOTIDE SEQUENCE [LARGE SCALE GENOMIC DNA]</scope>
    <source>
        <strain evidence="3 4">CAU 1645</strain>
    </source>
</reference>
<keyword evidence="1" id="KW-0472">Membrane</keyword>
<protein>
    <submittedName>
        <fullName evidence="3">SHOCT domain-containing protein</fullName>
    </submittedName>
</protein>
<evidence type="ECO:0000259" key="2">
    <source>
        <dbReference type="Pfam" id="PF09851"/>
    </source>
</evidence>
<dbReference type="Proteomes" id="UP001651690">
    <property type="component" value="Unassembled WGS sequence"/>
</dbReference>
<feature type="transmembrane region" description="Helical" evidence="1">
    <location>
        <begin position="150"/>
        <end position="174"/>
    </location>
</feature>
<comment type="caution">
    <text evidence="3">The sequence shown here is derived from an EMBL/GenBank/DDBJ whole genome shotgun (WGS) entry which is preliminary data.</text>
</comment>
<keyword evidence="1" id="KW-1133">Transmembrane helix</keyword>